<reference evidence="2" key="1">
    <citation type="journal article" date="2019" name="Genome Biol. Evol.">
        <title>Plastid Genomes and Proteins Illuminate the Evolution of Eustigmatophyte Algae and Their Bacterial Endosymbionts.</title>
        <authorList>
            <person name="Sevcikova T."/>
            <person name="Yurchenko T."/>
            <person name="Fawley K.P."/>
            <person name="Amaral R."/>
            <person name="Strnad H."/>
            <person name="Santos L.M."/>
            <person name="Fawley M.W."/>
            <person name="Elias M."/>
        </authorList>
    </citation>
    <scope>NUCLEOTIDE SEQUENCE</scope>
    <source>
        <strain evidence="2">ACOI 456</strain>
    </source>
</reference>
<keyword evidence="1" id="KW-0812">Transmembrane</keyword>
<sequence>MTNTEIFENSKLSRKFYVSSSLLEEKILRKYIYYKIPLLFNLYENRLIHFEFLKEVFADLLESKEILRFNFQNRIFSIYNTKKNFYLIKNSFFQKAKLILISTLVILLIRSFPYKILLNENKNFFRLYQNKILRILKSPISLTLLLINKLIRKIKIKMYILDKIFKNIFFNFSFHLILKYGQNIIVTKNVSLNSETYKNLFNSYHNLKILNNFKSLFIFWIYLVFSDYLLLNRFLTKFKTNLIHSSN</sequence>
<evidence type="ECO:0000313" key="2">
    <source>
        <dbReference type="EMBL" id="QAA11285.1"/>
    </source>
</evidence>
<feature type="transmembrane region" description="Helical" evidence="1">
    <location>
        <begin position="216"/>
        <end position="235"/>
    </location>
</feature>
<proteinExistence type="predicted"/>
<keyword evidence="1" id="KW-0472">Membrane</keyword>
<feature type="transmembrane region" description="Helical" evidence="1">
    <location>
        <begin position="132"/>
        <end position="151"/>
    </location>
</feature>
<protein>
    <submittedName>
        <fullName evidence="2">Uncharacterized protein</fullName>
    </submittedName>
</protein>
<keyword evidence="1" id="KW-1133">Transmembrane helix</keyword>
<feature type="transmembrane region" description="Helical" evidence="1">
    <location>
        <begin position="92"/>
        <end position="112"/>
    </location>
</feature>
<dbReference type="AlphaFoldDB" id="A0A451FLN6"/>
<accession>A0A451FLN6</accession>
<dbReference type="GeneID" id="38947311"/>
<dbReference type="EMBL" id="MK281452">
    <property type="protein sequence ID" value="QAA11285.1"/>
    <property type="molecule type" value="Genomic_DNA"/>
</dbReference>
<organism evidence="2">
    <name type="scientific">Characiopsis acuta</name>
    <dbReference type="NCBI Taxonomy" id="2040456"/>
    <lineage>
        <taxon>Eukaryota</taxon>
        <taxon>Sar</taxon>
        <taxon>Stramenopiles</taxon>
        <taxon>Ochrophyta</taxon>
        <taxon>Eustigmatophyceae</taxon>
        <taxon>Eustigmatales</taxon>
        <taxon>Chlorobotryaceae</taxon>
        <taxon>Characiopsis</taxon>
    </lineage>
</organism>
<name>A0A451FLN6_9STRA</name>
<geneLocation type="plastid" evidence="2"/>
<gene>
    <name evidence="2" type="primary">orf1</name>
</gene>
<dbReference type="RefSeq" id="YP_009550352.1">
    <property type="nucleotide sequence ID" value="NC_040294.1"/>
</dbReference>
<keyword evidence="2" id="KW-0934">Plastid</keyword>
<evidence type="ECO:0000256" key="1">
    <source>
        <dbReference type="SAM" id="Phobius"/>
    </source>
</evidence>